<dbReference type="InterPro" id="IPR050889">
    <property type="entry name" value="Dendritic_Spine_Reg/Scaffold"/>
</dbReference>
<dbReference type="Pfam" id="PF12796">
    <property type="entry name" value="Ank_2"/>
    <property type="match status" value="1"/>
</dbReference>
<dbReference type="PANTHER" id="PTHR24166">
    <property type="entry name" value="ROLLING PEBBLES, ISOFORM B"/>
    <property type="match status" value="1"/>
</dbReference>
<reference evidence="5" key="1">
    <citation type="submission" date="2020-06" db="EMBL/GenBank/DDBJ databases">
        <title>A chromosome-scale genome assembly of Talaromyces rugulosus W13939.</title>
        <authorList>
            <person name="Wang B."/>
            <person name="Guo L."/>
            <person name="Ye K."/>
            <person name="Wang L."/>
        </authorList>
    </citation>
    <scope>NUCLEOTIDE SEQUENCE [LARGE SCALE GENOMIC DNA]</scope>
    <source>
        <strain evidence="5">W13939</strain>
    </source>
</reference>
<dbReference type="InterPro" id="IPR002110">
    <property type="entry name" value="Ankyrin_rpt"/>
</dbReference>
<dbReference type="EMBL" id="CP055900">
    <property type="protein sequence ID" value="QKX59592.1"/>
    <property type="molecule type" value="Genomic_DNA"/>
</dbReference>
<dbReference type="InterPro" id="IPR036770">
    <property type="entry name" value="Ankyrin_rpt-contain_sf"/>
</dbReference>
<feature type="repeat" description="ANK" evidence="3">
    <location>
        <begin position="153"/>
        <end position="185"/>
    </location>
</feature>
<keyword evidence="5" id="KW-1185">Reference proteome</keyword>
<protein>
    <submittedName>
        <fullName evidence="4">Uncharacterized protein</fullName>
    </submittedName>
</protein>
<dbReference type="InterPro" id="IPR036047">
    <property type="entry name" value="F-box-like_dom_sf"/>
</dbReference>
<evidence type="ECO:0000256" key="2">
    <source>
        <dbReference type="ARBA" id="ARBA00023043"/>
    </source>
</evidence>
<evidence type="ECO:0000313" key="5">
    <source>
        <dbReference type="Proteomes" id="UP000509510"/>
    </source>
</evidence>
<dbReference type="GeneID" id="55994223"/>
<dbReference type="CDD" id="cd09917">
    <property type="entry name" value="F-box_SF"/>
    <property type="match status" value="1"/>
</dbReference>
<gene>
    <name evidence="4" type="ORF">TRUGW13939_06729</name>
</gene>
<dbReference type="Proteomes" id="UP000509510">
    <property type="component" value="Chromosome III"/>
</dbReference>
<proteinExistence type="predicted"/>
<dbReference type="SUPFAM" id="SSF81383">
    <property type="entry name" value="F-box domain"/>
    <property type="match status" value="1"/>
</dbReference>
<accession>A0A7H8QZS9</accession>
<evidence type="ECO:0000256" key="3">
    <source>
        <dbReference type="PROSITE-ProRule" id="PRU00023"/>
    </source>
</evidence>
<name>A0A7H8QZS9_TALRU</name>
<dbReference type="PROSITE" id="PS50297">
    <property type="entry name" value="ANK_REP_REGION"/>
    <property type="match status" value="1"/>
</dbReference>
<evidence type="ECO:0000313" key="4">
    <source>
        <dbReference type="EMBL" id="QKX59592.1"/>
    </source>
</evidence>
<dbReference type="OrthoDB" id="4472712at2759"/>
<dbReference type="RefSeq" id="XP_035345770.1">
    <property type="nucleotide sequence ID" value="XM_035489877.1"/>
</dbReference>
<dbReference type="PROSITE" id="PS50088">
    <property type="entry name" value="ANK_REPEAT"/>
    <property type="match status" value="1"/>
</dbReference>
<sequence length="398" mass="44821">MSRKNDALWGKATLLPSLPLEIWLLICEFLGLEDLCAMIMTCSYMKTALNSILYKRAIITGVHKPMFLYAAIWGRATAISKFLKEGVSMSEFDSHKYGWLLEDYHDLIDTKRRTPRLDPDVHPLFAAAYFGQADVVRTMLTEGNANVDFTDDSGRTALVYTARSGNIDVAKILLEHGAKLMENAQARTQNEYSPLTYAAGTGSTEVFELIYSELQRRSTSEKTILNQCEQACALACQYGRTDIVEFFLLKGTVRVNSYIGDKGSLLYRASITANSKMIRLLVRYGAKMENELDTGLVSVFKSFPLPKATDVATQLLKLGCNVANGNRHACGLWRIARGYRGEQKPELKLIELLREKGFNKDNCQDGCWGKGGKGRYRFKWEDMFSERFFDYIKGGNNA</sequence>
<keyword evidence="2 3" id="KW-0040">ANK repeat</keyword>
<dbReference type="SMART" id="SM00248">
    <property type="entry name" value="ANK"/>
    <property type="match status" value="6"/>
</dbReference>
<keyword evidence="1" id="KW-0677">Repeat</keyword>
<evidence type="ECO:0000256" key="1">
    <source>
        <dbReference type="ARBA" id="ARBA00022737"/>
    </source>
</evidence>
<dbReference type="KEGG" id="trg:TRUGW13939_06729"/>
<dbReference type="Gene3D" id="1.25.40.20">
    <property type="entry name" value="Ankyrin repeat-containing domain"/>
    <property type="match status" value="2"/>
</dbReference>
<dbReference type="AlphaFoldDB" id="A0A7H8QZS9"/>
<dbReference type="PANTHER" id="PTHR24166:SF48">
    <property type="entry name" value="PROTEIN VAPYRIN"/>
    <property type="match status" value="1"/>
</dbReference>
<dbReference type="SUPFAM" id="SSF48403">
    <property type="entry name" value="Ankyrin repeat"/>
    <property type="match status" value="1"/>
</dbReference>
<organism evidence="4 5">
    <name type="scientific">Talaromyces rugulosus</name>
    <name type="common">Penicillium rugulosum</name>
    <dbReference type="NCBI Taxonomy" id="121627"/>
    <lineage>
        <taxon>Eukaryota</taxon>
        <taxon>Fungi</taxon>
        <taxon>Dikarya</taxon>
        <taxon>Ascomycota</taxon>
        <taxon>Pezizomycotina</taxon>
        <taxon>Eurotiomycetes</taxon>
        <taxon>Eurotiomycetidae</taxon>
        <taxon>Eurotiales</taxon>
        <taxon>Trichocomaceae</taxon>
        <taxon>Talaromyces</taxon>
        <taxon>Talaromyces sect. Islandici</taxon>
    </lineage>
</organism>